<protein>
    <submittedName>
        <fullName evidence="2">Membrane-associated protein, putative</fullName>
    </submittedName>
</protein>
<proteinExistence type="predicted"/>
<dbReference type="EMBL" id="CYKH01001005">
    <property type="protein sequence ID" value="CUG77196.1"/>
    <property type="molecule type" value="Genomic_DNA"/>
</dbReference>
<accession>A0A0S4J5G4</accession>
<keyword evidence="1" id="KW-0812">Transmembrane</keyword>
<keyword evidence="1" id="KW-0472">Membrane</keyword>
<gene>
    <name evidence="2" type="ORF">BSAL_85355</name>
</gene>
<evidence type="ECO:0000313" key="2">
    <source>
        <dbReference type="EMBL" id="CUG77196.1"/>
    </source>
</evidence>
<dbReference type="AlphaFoldDB" id="A0A0S4J5G4"/>
<sequence length="173" mass="18969">MWAVLTRTAFLHASGVVCLPSSLFPVAVAILPSTTAAAVLLLARLSSSECVAADIVLGTVGLVLVALPVAWFVLIWSVHVGWSTRGNEWVTTRRAFENVDKTEMSAPQAAVLYRSTVNRRWDWTTTDGHRGGMEHAWAVSCKLCAEALCRHCASRRPRTTPVSMSCTRCWNQK</sequence>
<evidence type="ECO:0000313" key="3">
    <source>
        <dbReference type="Proteomes" id="UP000051952"/>
    </source>
</evidence>
<name>A0A0S4J5G4_BODSA</name>
<keyword evidence="3" id="KW-1185">Reference proteome</keyword>
<evidence type="ECO:0000256" key="1">
    <source>
        <dbReference type="SAM" id="Phobius"/>
    </source>
</evidence>
<feature type="transmembrane region" description="Helical" evidence="1">
    <location>
        <begin position="25"/>
        <end position="43"/>
    </location>
</feature>
<feature type="transmembrane region" description="Helical" evidence="1">
    <location>
        <begin position="55"/>
        <end position="78"/>
    </location>
</feature>
<dbReference type="VEuPathDB" id="TriTrypDB:BSAL_85355"/>
<dbReference type="Proteomes" id="UP000051952">
    <property type="component" value="Unassembled WGS sequence"/>
</dbReference>
<organism evidence="2 3">
    <name type="scientific">Bodo saltans</name>
    <name type="common">Flagellated protozoan</name>
    <dbReference type="NCBI Taxonomy" id="75058"/>
    <lineage>
        <taxon>Eukaryota</taxon>
        <taxon>Discoba</taxon>
        <taxon>Euglenozoa</taxon>
        <taxon>Kinetoplastea</taxon>
        <taxon>Metakinetoplastina</taxon>
        <taxon>Eubodonida</taxon>
        <taxon>Bodonidae</taxon>
        <taxon>Bodo</taxon>
    </lineage>
</organism>
<keyword evidence="1" id="KW-1133">Transmembrane helix</keyword>
<reference evidence="3" key="1">
    <citation type="submission" date="2015-09" db="EMBL/GenBank/DDBJ databases">
        <authorList>
            <consortium name="Pathogen Informatics"/>
        </authorList>
    </citation>
    <scope>NUCLEOTIDE SEQUENCE [LARGE SCALE GENOMIC DNA]</scope>
    <source>
        <strain evidence="3">Lake Konstanz</strain>
    </source>
</reference>